<evidence type="ECO:0000313" key="2">
    <source>
        <dbReference type="EMBL" id="KAG9243474.1"/>
    </source>
</evidence>
<dbReference type="PANTHER" id="PTHR33840">
    <property type="match status" value="1"/>
</dbReference>
<dbReference type="OrthoDB" id="3057168at2759"/>
<reference evidence="2" key="1">
    <citation type="journal article" date="2021" name="IMA Fungus">
        <title>Genomic characterization of three marine fungi, including Emericellopsis atlantica sp. nov. with signatures of a generalist lifestyle and marine biomass degradation.</title>
        <authorList>
            <person name="Hagestad O.C."/>
            <person name="Hou L."/>
            <person name="Andersen J.H."/>
            <person name="Hansen E.H."/>
            <person name="Altermark B."/>
            <person name="Li C."/>
            <person name="Kuhnert E."/>
            <person name="Cox R.J."/>
            <person name="Crous P.W."/>
            <person name="Spatafora J.W."/>
            <person name="Lail K."/>
            <person name="Amirebrahimi M."/>
            <person name="Lipzen A."/>
            <person name="Pangilinan J."/>
            <person name="Andreopoulos W."/>
            <person name="Hayes R.D."/>
            <person name="Ng V."/>
            <person name="Grigoriev I.V."/>
            <person name="Jackson S.A."/>
            <person name="Sutton T.D.S."/>
            <person name="Dobson A.D.W."/>
            <person name="Rama T."/>
        </authorList>
    </citation>
    <scope>NUCLEOTIDE SEQUENCE</scope>
    <source>
        <strain evidence="2">TRa3180A</strain>
    </source>
</reference>
<evidence type="ECO:0000259" key="1">
    <source>
        <dbReference type="Pfam" id="PF09994"/>
    </source>
</evidence>
<dbReference type="PANTHER" id="PTHR33840:SF1">
    <property type="entry name" value="TLE1 PHOSPHOLIPASE DOMAIN-CONTAINING PROTEIN"/>
    <property type="match status" value="1"/>
</dbReference>
<accession>A0A9P7Z131</accession>
<organism evidence="2 3">
    <name type="scientific">Calycina marina</name>
    <dbReference type="NCBI Taxonomy" id="1763456"/>
    <lineage>
        <taxon>Eukaryota</taxon>
        <taxon>Fungi</taxon>
        <taxon>Dikarya</taxon>
        <taxon>Ascomycota</taxon>
        <taxon>Pezizomycotina</taxon>
        <taxon>Leotiomycetes</taxon>
        <taxon>Helotiales</taxon>
        <taxon>Pezizellaceae</taxon>
        <taxon>Calycina</taxon>
    </lineage>
</organism>
<dbReference type="Pfam" id="PF09994">
    <property type="entry name" value="T6SS_Tle1-like_cat"/>
    <property type="match status" value="1"/>
</dbReference>
<name>A0A9P7Z131_9HELO</name>
<feature type="domain" description="T6SS Phospholipase effector Tle1-like catalytic" evidence="1">
    <location>
        <begin position="8"/>
        <end position="307"/>
    </location>
</feature>
<gene>
    <name evidence="2" type="ORF">BJ878DRAFT_116221</name>
</gene>
<comment type="caution">
    <text evidence="2">The sequence shown here is derived from an EMBL/GenBank/DDBJ whole genome shotgun (WGS) entry which is preliminary data.</text>
</comment>
<dbReference type="AlphaFoldDB" id="A0A9P7Z131"/>
<evidence type="ECO:0000313" key="3">
    <source>
        <dbReference type="Proteomes" id="UP000887226"/>
    </source>
</evidence>
<dbReference type="InterPro" id="IPR029058">
    <property type="entry name" value="AB_hydrolase_fold"/>
</dbReference>
<proteinExistence type="predicted"/>
<dbReference type="EMBL" id="MU253974">
    <property type="protein sequence ID" value="KAG9243474.1"/>
    <property type="molecule type" value="Genomic_DNA"/>
</dbReference>
<protein>
    <recommendedName>
        <fullName evidence="1">T6SS Phospholipase effector Tle1-like catalytic domain-containing protein</fullName>
    </recommendedName>
</protein>
<dbReference type="Proteomes" id="UP000887226">
    <property type="component" value="Unassembled WGS sequence"/>
</dbReference>
<keyword evidence="3" id="KW-1185">Reference proteome</keyword>
<sequence>MSNPLPSKRLILCCDGTWMDADDGFEKPTLIPYIPTGTLQIPSNVTRISRALKRVGLDGKPQIIYYHSGVGTGSSTVDTLTGGFLGMGISENIREVYSFIAANYMPGDEIILIGFSRGAFTVRSVASIIRDIGLLNRRGMEYFYPIFKDQQNFRNPRYHDIFPTVPFSKKPETAEGYKRKLEDNSLTRVVDPDGTIIRVQAVAVWDTVGSLGIPATPLLAKIGLPHSTREYRFFDTTLSDIVRHAFQALALDERRAPFSPAVWERPHMDHAALDLRQAWFPGAHSNVGGGYPDQEIANITLAWMMDQLASIGVTFQDTVIERVFAQNTEYYANPPKKRISLASLFSRRPDSQWAIDPIYEKHKPIRPFAMGEIVESKTGVWDLAGKTTRSPGLYCRVDPDTGASTGVPMEHTNERIHSSVRIRLELEGLGPSDVGLYKCPALYQNGPWRLREVRVKNPVHDPIPWDAQWGKGPPRLRPADDYRWMWEYDGPEDEVPRVRVMVEENLGPYERELLLMNQGMEDFYTAHGGYIAEEEHSNQTSQEAQEETLAQ</sequence>
<dbReference type="SUPFAM" id="SSF53474">
    <property type="entry name" value="alpha/beta-Hydrolases"/>
    <property type="match status" value="1"/>
</dbReference>
<dbReference type="InterPro" id="IPR018712">
    <property type="entry name" value="Tle1-like_cat"/>
</dbReference>